<dbReference type="GeneID" id="38124466"/>
<evidence type="ECO:0000256" key="1">
    <source>
        <dbReference type="SAM" id="MobiDB-lite"/>
    </source>
</evidence>
<dbReference type="EMBL" id="NKHU02000099">
    <property type="protein sequence ID" value="RHZ55497.1"/>
    <property type="molecule type" value="Genomic_DNA"/>
</dbReference>
<feature type="region of interest" description="Disordered" evidence="1">
    <location>
        <begin position="27"/>
        <end position="48"/>
    </location>
</feature>
<sequence>MPLNSNPSQNSSVPPLISRVIHLTLHGLQPSKNRPPPVRSFSTAQRSAKPGKRIIVTHPLLDILARYHVVGVGYWEKGERATKVERDLGDVEGLHGGSGFELLSLSVRGV</sequence>
<dbReference type="Proteomes" id="UP000215305">
    <property type="component" value="Unassembled WGS sequence"/>
</dbReference>
<evidence type="ECO:0000313" key="2">
    <source>
        <dbReference type="EMBL" id="RHZ55497.1"/>
    </source>
</evidence>
<dbReference type="AlphaFoldDB" id="A0A397GXW5"/>
<organism evidence="2 3">
    <name type="scientific">Aspergillus thermomutatus</name>
    <name type="common">Neosartorya pseudofischeri</name>
    <dbReference type="NCBI Taxonomy" id="41047"/>
    <lineage>
        <taxon>Eukaryota</taxon>
        <taxon>Fungi</taxon>
        <taxon>Dikarya</taxon>
        <taxon>Ascomycota</taxon>
        <taxon>Pezizomycotina</taxon>
        <taxon>Eurotiomycetes</taxon>
        <taxon>Eurotiomycetidae</taxon>
        <taxon>Eurotiales</taxon>
        <taxon>Aspergillaceae</taxon>
        <taxon>Aspergillus</taxon>
        <taxon>Aspergillus subgen. Fumigati</taxon>
    </lineage>
</organism>
<gene>
    <name evidence="2" type="ORF">CDV56_102492</name>
</gene>
<protein>
    <submittedName>
        <fullName evidence="2">Uncharacterized protein</fullName>
    </submittedName>
</protein>
<reference evidence="2" key="1">
    <citation type="submission" date="2018-08" db="EMBL/GenBank/DDBJ databases">
        <title>Draft genome sequence of azole-resistant Aspergillus thermomutatus (Neosartorya pseudofischeri) strain HMR AF 39, isolated from a human nasal aspirate.</title>
        <authorList>
            <person name="Parent-Michaud M."/>
            <person name="Dufresne P.J."/>
            <person name="Fournier E."/>
            <person name="Martineau C."/>
            <person name="Moreira S."/>
            <person name="Perkins V."/>
            <person name="De Repentigny L."/>
            <person name="Dufresne S.F."/>
        </authorList>
    </citation>
    <scope>NUCLEOTIDE SEQUENCE [LARGE SCALE GENOMIC DNA]</scope>
    <source>
        <strain evidence="2">HMR AF 39</strain>
    </source>
</reference>
<keyword evidence="3" id="KW-1185">Reference proteome</keyword>
<accession>A0A397GXW5</accession>
<dbReference type="RefSeq" id="XP_026614333.1">
    <property type="nucleotide sequence ID" value="XM_026756111.1"/>
</dbReference>
<evidence type="ECO:0000313" key="3">
    <source>
        <dbReference type="Proteomes" id="UP000215305"/>
    </source>
</evidence>
<comment type="caution">
    <text evidence="2">The sequence shown here is derived from an EMBL/GenBank/DDBJ whole genome shotgun (WGS) entry which is preliminary data.</text>
</comment>
<dbReference type="VEuPathDB" id="FungiDB:CDV56_102492"/>
<proteinExistence type="predicted"/>
<name>A0A397GXW5_ASPTH</name>